<proteinExistence type="predicted"/>
<accession>A0ABT4GJ25</accession>
<keyword evidence="5" id="KW-0732">Signal</keyword>
<keyword evidence="4" id="KW-0186">Copper</keyword>
<dbReference type="RefSeq" id="WP_268617370.1">
    <property type="nucleotide sequence ID" value="NZ_JAMDMX010000091.1"/>
</dbReference>
<sequence length="257" mass="27841">MKKSLFAVVLGFGLLTSSFLSVSAHDHETGHDSMAADMSMKESLQQQVKSDMKLTLNGKPLQLDESYLIDNSLFVPYRAFAEGIGSEVGYDAETQTVTVKKDAKTVKLMIGSSEANVDGAKVSMVGPAQLINSSTFVHSRFLAEVFGIKVMYDEATRTVNLVSGETSGSGQEVAKTYYVNMEGFAFKEGDITVEAGSTVIFTNKDKVKHNAVADDGSFKTALLATGESESVTFAKPGEYTYFCQPHKDFMKGKITVK</sequence>
<evidence type="ECO:0000256" key="5">
    <source>
        <dbReference type="SAM" id="SignalP"/>
    </source>
</evidence>
<dbReference type="Gene3D" id="2.60.40.420">
    <property type="entry name" value="Cupredoxins - blue copper proteins"/>
    <property type="match status" value="1"/>
</dbReference>
<dbReference type="Proteomes" id="UP001527099">
    <property type="component" value="Unassembled WGS sequence"/>
</dbReference>
<dbReference type="InterPro" id="IPR052721">
    <property type="entry name" value="ET_Amicyanin"/>
</dbReference>
<evidence type="ECO:0000256" key="2">
    <source>
        <dbReference type="ARBA" id="ARBA00022723"/>
    </source>
</evidence>
<protein>
    <submittedName>
        <fullName evidence="8">Stalk domain-containing protein</fullName>
    </submittedName>
</protein>
<evidence type="ECO:0000313" key="8">
    <source>
        <dbReference type="EMBL" id="MCY9696202.1"/>
    </source>
</evidence>
<dbReference type="InterPro" id="IPR028871">
    <property type="entry name" value="BlueCu_1_BS"/>
</dbReference>
<dbReference type="SUPFAM" id="SSF49503">
    <property type="entry name" value="Cupredoxins"/>
    <property type="match status" value="1"/>
</dbReference>
<feature type="chain" id="PRO_5045447255" evidence="5">
    <location>
        <begin position="25"/>
        <end position="257"/>
    </location>
</feature>
<dbReference type="Pfam" id="PF07833">
    <property type="entry name" value="Cu_amine_oxidN1"/>
    <property type="match status" value="1"/>
</dbReference>
<dbReference type="PANTHER" id="PTHR36507:SF1">
    <property type="entry name" value="BLL1555 PROTEIN"/>
    <property type="match status" value="1"/>
</dbReference>
<evidence type="ECO:0000256" key="3">
    <source>
        <dbReference type="ARBA" id="ARBA00022982"/>
    </source>
</evidence>
<keyword evidence="9" id="KW-1185">Reference proteome</keyword>
<dbReference type="InterPro" id="IPR036582">
    <property type="entry name" value="Mao_N_sf"/>
</dbReference>
<keyword evidence="1" id="KW-0813">Transport</keyword>
<feature type="domain" description="Copper amine oxidase-like N-terminal" evidence="7">
    <location>
        <begin position="56"/>
        <end position="160"/>
    </location>
</feature>
<dbReference type="InterPro" id="IPR008972">
    <property type="entry name" value="Cupredoxin"/>
</dbReference>
<evidence type="ECO:0000259" key="7">
    <source>
        <dbReference type="Pfam" id="PF07833"/>
    </source>
</evidence>
<dbReference type="SUPFAM" id="SSF55383">
    <property type="entry name" value="Copper amine oxidase, domain N"/>
    <property type="match status" value="1"/>
</dbReference>
<organism evidence="8 9">
    <name type="scientific">Paenibacillus alginolyticus</name>
    <dbReference type="NCBI Taxonomy" id="59839"/>
    <lineage>
        <taxon>Bacteria</taxon>
        <taxon>Bacillati</taxon>
        <taxon>Bacillota</taxon>
        <taxon>Bacilli</taxon>
        <taxon>Bacillales</taxon>
        <taxon>Paenibacillaceae</taxon>
        <taxon>Paenibacillus</taxon>
    </lineage>
</organism>
<evidence type="ECO:0000313" key="9">
    <source>
        <dbReference type="Proteomes" id="UP001527099"/>
    </source>
</evidence>
<comment type="caution">
    <text evidence="8">The sequence shown here is derived from an EMBL/GenBank/DDBJ whole genome shotgun (WGS) entry which is preliminary data.</text>
</comment>
<feature type="signal peptide" evidence="5">
    <location>
        <begin position="1"/>
        <end position="24"/>
    </location>
</feature>
<dbReference type="InterPro" id="IPR012854">
    <property type="entry name" value="Cu_amine_oxidase-like_N"/>
</dbReference>
<evidence type="ECO:0000256" key="1">
    <source>
        <dbReference type="ARBA" id="ARBA00022448"/>
    </source>
</evidence>
<keyword evidence="3" id="KW-0249">Electron transport</keyword>
<gene>
    <name evidence="8" type="ORF">M5X19_25370</name>
</gene>
<dbReference type="PANTHER" id="PTHR36507">
    <property type="entry name" value="BLL1555 PROTEIN"/>
    <property type="match status" value="1"/>
</dbReference>
<name>A0ABT4GJ25_9BACL</name>
<keyword evidence="2" id="KW-0479">Metal-binding</keyword>
<evidence type="ECO:0000259" key="6">
    <source>
        <dbReference type="Pfam" id="PF00127"/>
    </source>
</evidence>
<dbReference type="PROSITE" id="PS00196">
    <property type="entry name" value="COPPER_BLUE"/>
    <property type="match status" value="1"/>
</dbReference>
<reference evidence="8 9" key="1">
    <citation type="submission" date="2022-05" db="EMBL/GenBank/DDBJ databases">
        <title>Genome Sequencing of Bee-Associated Microbes.</title>
        <authorList>
            <person name="Dunlap C."/>
        </authorList>
    </citation>
    <scope>NUCLEOTIDE SEQUENCE [LARGE SCALE GENOMIC DNA]</scope>
    <source>
        <strain evidence="8 9">NRRL B-14421</strain>
    </source>
</reference>
<dbReference type="EMBL" id="JAMDMX010000091">
    <property type="protein sequence ID" value="MCY9696202.1"/>
    <property type="molecule type" value="Genomic_DNA"/>
</dbReference>
<dbReference type="Pfam" id="PF00127">
    <property type="entry name" value="Copper-bind"/>
    <property type="match status" value="1"/>
</dbReference>
<dbReference type="InterPro" id="IPR000923">
    <property type="entry name" value="BlueCu_1"/>
</dbReference>
<feature type="domain" description="Blue (type 1) copper" evidence="6">
    <location>
        <begin position="180"/>
        <end position="257"/>
    </location>
</feature>
<evidence type="ECO:0000256" key="4">
    <source>
        <dbReference type="ARBA" id="ARBA00023008"/>
    </source>
</evidence>
<dbReference type="Gene3D" id="3.30.457.10">
    <property type="entry name" value="Copper amine oxidase-like, N-terminal domain"/>
    <property type="match status" value="1"/>
</dbReference>